<evidence type="ECO:0000313" key="2">
    <source>
        <dbReference type="EMBL" id="MCD2167110.1"/>
    </source>
</evidence>
<reference evidence="2 3" key="1">
    <citation type="submission" date="2021-11" db="EMBL/GenBank/DDBJ databases">
        <title>Genome sequence.</title>
        <authorList>
            <person name="Sun Q."/>
        </authorList>
    </citation>
    <scope>NUCLEOTIDE SEQUENCE [LARGE SCALE GENOMIC DNA]</scope>
    <source>
        <strain evidence="2 3">KCTC 12005</strain>
    </source>
</reference>
<sequence length="428" mass="45958">MKINTQIHYSFGLFNALSLSVLVLFLAGCKTSPEPAQAPASPSPNTPGAVACHTPGSPALRLLGEQRWPLDTQWAGVPIGGLSSIDYDPANDSYHLVSDDRSAKDNARWYQARIRYDASGLQQVSITHQHYLQTPSGTPYPSNRTATAGTAVPDPEALRLLPGGRSVVWSSEGDFARGFGPSLQQAGLDGSWQKTWPLPALLQGPLQPETGRGPRNNMTLEGIAISEDQRSLWLSMEGALRQDGPLPRRGQIGGPLRITQYDLASQQPVRQIAYIPDALPKDNLLLPLIAINGVSEILADGPNHLLVLERAYVLGAGFSARLYRINTQEASDTLATDALNDAAYTPAHKELLLDFAHLGLRTVDNLEGMTWGPRLASGERVLLLVSDNNFNPAQVTQFLALVETPACTTASVNASGNPSGSAGQSHRN</sequence>
<dbReference type="PANTHER" id="PTHR37957:SF1">
    <property type="entry name" value="PHYTASE-LIKE DOMAIN-CONTAINING PROTEIN"/>
    <property type="match status" value="1"/>
</dbReference>
<dbReference type="RefSeq" id="WP_230778564.1">
    <property type="nucleotide sequence ID" value="NZ_JAJNCT010000025.1"/>
</dbReference>
<evidence type="ECO:0000313" key="3">
    <source>
        <dbReference type="Proteomes" id="UP001199260"/>
    </source>
</evidence>
<comment type="caution">
    <text evidence="2">The sequence shown here is derived from an EMBL/GenBank/DDBJ whole genome shotgun (WGS) entry which is preliminary data.</text>
</comment>
<dbReference type="EMBL" id="JAJNCT010000025">
    <property type="protein sequence ID" value="MCD2167110.1"/>
    <property type="molecule type" value="Genomic_DNA"/>
</dbReference>
<protein>
    <submittedName>
        <fullName evidence="2">Esterase-like activity of phytase family protein</fullName>
    </submittedName>
</protein>
<organism evidence="2 3">
    <name type="scientific">Comamonas koreensis</name>
    <dbReference type="NCBI Taxonomy" id="160825"/>
    <lineage>
        <taxon>Bacteria</taxon>
        <taxon>Pseudomonadati</taxon>
        <taxon>Pseudomonadota</taxon>
        <taxon>Betaproteobacteria</taxon>
        <taxon>Burkholderiales</taxon>
        <taxon>Comamonadaceae</taxon>
        <taxon>Comamonas</taxon>
    </lineage>
</organism>
<dbReference type="PROSITE" id="PS51257">
    <property type="entry name" value="PROKAR_LIPOPROTEIN"/>
    <property type="match status" value="1"/>
</dbReference>
<dbReference type="AlphaFoldDB" id="A0AAW4Y0A1"/>
<keyword evidence="3" id="KW-1185">Reference proteome</keyword>
<dbReference type="InterPro" id="IPR027372">
    <property type="entry name" value="Phytase-like_dom"/>
</dbReference>
<dbReference type="Proteomes" id="UP001199260">
    <property type="component" value="Unassembled WGS sequence"/>
</dbReference>
<proteinExistence type="predicted"/>
<dbReference type="PANTHER" id="PTHR37957">
    <property type="entry name" value="BLR7070 PROTEIN"/>
    <property type="match status" value="1"/>
</dbReference>
<evidence type="ECO:0000259" key="1">
    <source>
        <dbReference type="Pfam" id="PF13449"/>
    </source>
</evidence>
<gene>
    <name evidence="2" type="ORF">LPW39_18470</name>
</gene>
<name>A0AAW4Y0A1_9BURK</name>
<feature type="domain" description="Phytase-like" evidence="1">
    <location>
        <begin position="78"/>
        <end position="390"/>
    </location>
</feature>
<dbReference type="Pfam" id="PF13449">
    <property type="entry name" value="Phytase-like"/>
    <property type="match status" value="1"/>
</dbReference>
<accession>A0AAW4Y0A1</accession>